<gene>
    <name evidence="1" type="ORF">QAD02_014666</name>
</gene>
<dbReference type="Proteomes" id="UP001239111">
    <property type="component" value="Chromosome 2"/>
</dbReference>
<keyword evidence="2" id="KW-1185">Reference proteome</keyword>
<proteinExistence type="predicted"/>
<evidence type="ECO:0000313" key="1">
    <source>
        <dbReference type="EMBL" id="KAJ8678879.1"/>
    </source>
</evidence>
<organism evidence="1 2">
    <name type="scientific">Eretmocerus hayati</name>
    <dbReference type="NCBI Taxonomy" id="131215"/>
    <lineage>
        <taxon>Eukaryota</taxon>
        <taxon>Metazoa</taxon>
        <taxon>Ecdysozoa</taxon>
        <taxon>Arthropoda</taxon>
        <taxon>Hexapoda</taxon>
        <taxon>Insecta</taxon>
        <taxon>Pterygota</taxon>
        <taxon>Neoptera</taxon>
        <taxon>Endopterygota</taxon>
        <taxon>Hymenoptera</taxon>
        <taxon>Apocrita</taxon>
        <taxon>Proctotrupomorpha</taxon>
        <taxon>Chalcidoidea</taxon>
        <taxon>Aphelinidae</taxon>
        <taxon>Aphelininae</taxon>
        <taxon>Eretmocerus</taxon>
    </lineage>
</organism>
<accession>A0ACC2P5K3</accession>
<comment type="caution">
    <text evidence="1">The sequence shown here is derived from an EMBL/GenBank/DDBJ whole genome shotgun (WGS) entry which is preliminary data.</text>
</comment>
<protein>
    <submittedName>
        <fullName evidence="1">Uncharacterized protein</fullName>
    </submittedName>
</protein>
<sequence>MYSRSKVHHVHAVQQGRPIRGRTDSIMTPSMPVETRATPTLGDFIPQDERLTAKSSTSPAWNMPFHRMAEQDTPTALGRAPSTSSSEDDHPMDLSGHDFPPLESHSQIHTPPMTEMPIDSNINLLEALLKEEEFLNRHFPNRQKIVIKASDLWQKEVGDKQKIINLNANQEVTTSHSKPNPAPETSTRTNKTGDRSATFESFLTERIEFSTAPSPDKYLLEALEEERQRLTNEATNVKLDQRMIHPWSANNEPYSRPIEPSWARTHNITPCPTRKMYSPIPIHPRIVKESELVNEELFRPLQGRVLSADATPWYPPPNNQVPPSEAEIWDNKGEEATTWPPEMLERAPILQGSARTITKPLWEVSPTPRMSFDNKRPQFGIAQHMKVKVPSDDLDYKTIKPALHGHFSKEEKKVIDKCLCVRIDMWTTKDGMDWVCDKCFGGAAWNGKLVTVHRVGLADSQHCPPCQICGLWPYKIQSALRCYDCRRTAGLHFSKIEKGAVICCHPMAMFVDDPSPSQKPLPPLFYTLTVPEPFRHSNPFNLYHQYSL</sequence>
<reference evidence="1" key="1">
    <citation type="submission" date="2023-04" db="EMBL/GenBank/DDBJ databases">
        <title>A chromosome-level genome assembly of the parasitoid wasp Eretmocerus hayati.</title>
        <authorList>
            <person name="Zhong Y."/>
            <person name="Liu S."/>
            <person name="Liu Y."/>
        </authorList>
    </citation>
    <scope>NUCLEOTIDE SEQUENCE</scope>
    <source>
        <strain evidence="1">ZJU_SS_LIU_2023</strain>
    </source>
</reference>
<name>A0ACC2P5K3_9HYME</name>
<evidence type="ECO:0000313" key="2">
    <source>
        <dbReference type="Proteomes" id="UP001239111"/>
    </source>
</evidence>
<dbReference type="EMBL" id="CM056742">
    <property type="protein sequence ID" value="KAJ8678879.1"/>
    <property type="molecule type" value="Genomic_DNA"/>
</dbReference>